<proteinExistence type="predicted"/>
<gene>
    <name evidence="1" type="ORF">AL00_17290</name>
</gene>
<sequence>MLDFIHDEQLDTQSRKKFFHALGQNFEVTSIGIGISQRFENMLVQHFTCNASLQSDIDDSVRVVVAVSSRSLMKVKHVPL</sequence>
<protein>
    <submittedName>
        <fullName evidence="1">Uncharacterized protein</fullName>
    </submittedName>
</protein>
<comment type="caution">
    <text evidence="1">The sequence shown here is derived from an EMBL/GenBank/DDBJ whole genome shotgun (WGS) entry which is preliminary data.</text>
</comment>
<reference evidence="1 2" key="1">
    <citation type="submission" date="2014-05" db="EMBL/GenBank/DDBJ databases">
        <title>Genome Announcement of Sphingobium lucknowense F2.</title>
        <authorList>
            <person name="Lal R."/>
            <person name="Negi V."/>
            <person name="Lata P."/>
            <person name="Sangwan N."/>
            <person name="Gupta S.K."/>
            <person name="Rao D.L.N."/>
            <person name="Das S."/>
        </authorList>
    </citation>
    <scope>NUCLEOTIDE SEQUENCE [LARGE SCALE GENOMIC DNA]</scope>
    <source>
        <strain evidence="1 2">F2</strain>
    </source>
</reference>
<dbReference type="EMBL" id="JANF02000081">
    <property type="protein sequence ID" value="KER35331.1"/>
    <property type="molecule type" value="Genomic_DNA"/>
</dbReference>
<evidence type="ECO:0000313" key="1">
    <source>
        <dbReference type="EMBL" id="KER35331.1"/>
    </source>
</evidence>
<organism evidence="1 2">
    <name type="scientific">Sphingobium indicum F2</name>
    <dbReference type="NCBI Taxonomy" id="1450518"/>
    <lineage>
        <taxon>Bacteria</taxon>
        <taxon>Pseudomonadati</taxon>
        <taxon>Pseudomonadota</taxon>
        <taxon>Alphaproteobacteria</taxon>
        <taxon>Sphingomonadales</taxon>
        <taxon>Sphingomonadaceae</taxon>
        <taxon>Sphingobium</taxon>
    </lineage>
</organism>
<accession>A0A8E1C1V2</accession>
<evidence type="ECO:0000313" key="2">
    <source>
        <dbReference type="Proteomes" id="UP000028135"/>
    </source>
</evidence>
<name>A0A8E1C1V2_9SPHN</name>
<dbReference type="Proteomes" id="UP000028135">
    <property type="component" value="Unassembled WGS sequence"/>
</dbReference>
<dbReference type="AlphaFoldDB" id="A0A8E1C1V2"/>